<dbReference type="EMBL" id="NAJQ01000182">
    <property type="protein sequence ID" value="TKA75807.1"/>
    <property type="molecule type" value="Genomic_DNA"/>
</dbReference>
<dbReference type="PANTHER" id="PTHR21581:SF6">
    <property type="entry name" value="TRAFFICKING PROTEIN PARTICLE COMPLEX SUBUNIT 12"/>
    <property type="match status" value="1"/>
</dbReference>
<dbReference type="Proteomes" id="UP000309340">
    <property type="component" value="Unassembled WGS sequence"/>
</dbReference>
<sequence>MALYALAGEVRAHLKQAYADGNENEQELWKDRLRDLGLRVADALVEMGELETANRHLDSLTDTYADEVTYRKAVLRIRVGDVVGAHHYVGKLQNDIRKATLGILLKMADGQDATSSWHDLLEQHPNDGLVANNLAVSSLYAGDIVDARQLLEQTLGRSPAFAGVLFNISTIYELCSERAVDHKTRLAHTLAAKLPESASGGWERAGVEFKL</sequence>
<name>A0A4U0XI29_9PEZI</name>
<dbReference type="InterPro" id="IPR011990">
    <property type="entry name" value="TPR-like_helical_dom_sf"/>
</dbReference>
<dbReference type="AlphaFoldDB" id="A0A4U0XI29"/>
<dbReference type="OrthoDB" id="428342at2759"/>
<proteinExistence type="predicted"/>
<dbReference type="GO" id="GO:0005794">
    <property type="term" value="C:Golgi apparatus"/>
    <property type="evidence" value="ECO:0007669"/>
    <property type="project" value="TreeGrafter"/>
</dbReference>
<organism evidence="1 2">
    <name type="scientific">Friedmanniomyces simplex</name>
    <dbReference type="NCBI Taxonomy" id="329884"/>
    <lineage>
        <taxon>Eukaryota</taxon>
        <taxon>Fungi</taxon>
        <taxon>Dikarya</taxon>
        <taxon>Ascomycota</taxon>
        <taxon>Pezizomycotina</taxon>
        <taxon>Dothideomycetes</taxon>
        <taxon>Dothideomycetidae</taxon>
        <taxon>Mycosphaerellales</taxon>
        <taxon>Teratosphaeriaceae</taxon>
        <taxon>Friedmanniomyces</taxon>
    </lineage>
</organism>
<evidence type="ECO:0008006" key="3">
    <source>
        <dbReference type="Google" id="ProtNLM"/>
    </source>
</evidence>
<reference evidence="1 2" key="1">
    <citation type="submission" date="2017-03" db="EMBL/GenBank/DDBJ databases">
        <title>Genomes of endolithic fungi from Antarctica.</title>
        <authorList>
            <person name="Coleine C."/>
            <person name="Masonjones S."/>
            <person name="Stajich J.E."/>
        </authorList>
    </citation>
    <scope>NUCLEOTIDE SEQUENCE [LARGE SCALE GENOMIC DNA]</scope>
    <source>
        <strain evidence="1 2">CCFEE 5184</strain>
    </source>
</reference>
<evidence type="ECO:0000313" key="2">
    <source>
        <dbReference type="Proteomes" id="UP000309340"/>
    </source>
</evidence>
<gene>
    <name evidence="1" type="ORF">B0A55_06405</name>
</gene>
<comment type="caution">
    <text evidence="1">The sequence shown here is derived from an EMBL/GenBank/DDBJ whole genome shotgun (WGS) entry which is preliminary data.</text>
</comment>
<dbReference type="PANTHER" id="PTHR21581">
    <property type="entry name" value="D-ALANYL-D-ALANINE CARBOXYPEPTIDASE"/>
    <property type="match status" value="1"/>
</dbReference>
<protein>
    <recommendedName>
        <fullName evidence="3">Coatomer subunit epsilon</fullName>
    </recommendedName>
</protein>
<dbReference type="SUPFAM" id="SSF48452">
    <property type="entry name" value="TPR-like"/>
    <property type="match status" value="1"/>
</dbReference>
<dbReference type="GO" id="GO:0030008">
    <property type="term" value="C:TRAPP complex"/>
    <property type="evidence" value="ECO:0007669"/>
    <property type="project" value="TreeGrafter"/>
</dbReference>
<keyword evidence="2" id="KW-1185">Reference proteome</keyword>
<dbReference type="STRING" id="329884.A0A4U0XI29"/>
<evidence type="ECO:0000313" key="1">
    <source>
        <dbReference type="EMBL" id="TKA75807.1"/>
    </source>
</evidence>
<dbReference type="Gene3D" id="1.25.40.10">
    <property type="entry name" value="Tetratricopeptide repeat domain"/>
    <property type="match status" value="1"/>
</dbReference>
<accession>A0A4U0XI29</accession>